<evidence type="ECO:0000313" key="3">
    <source>
        <dbReference type="Proteomes" id="UP000824120"/>
    </source>
</evidence>
<feature type="compositionally biased region" description="Polar residues" evidence="1">
    <location>
        <begin position="57"/>
        <end position="67"/>
    </location>
</feature>
<protein>
    <submittedName>
        <fullName evidence="2">Uncharacterized protein</fullName>
    </submittedName>
</protein>
<evidence type="ECO:0000256" key="1">
    <source>
        <dbReference type="SAM" id="MobiDB-lite"/>
    </source>
</evidence>
<organism evidence="2 3">
    <name type="scientific">Solanum commersonii</name>
    <name type="common">Commerson's wild potato</name>
    <name type="synonym">Commerson's nightshade</name>
    <dbReference type="NCBI Taxonomy" id="4109"/>
    <lineage>
        <taxon>Eukaryota</taxon>
        <taxon>Viridiplantae</taxon>
        <taxon>Streptophyta</taxon>
        <taxon>Embryophyta</taxon>
        <taxon>Tracheophyta</taxon>
        <taxon>Spermatophyta</taxon>
        <taxon>Magnoliopsida</taxon>
        <taxon>eudicotyledons</taxon>
        <taxon>Gunneridae</taxon>
        <taxon>Pentapetalae</taxon>
        <taxon>asterids</taxon>
        <taxon>lamiids</taxon>
        <taxon>Solanales</taxon>
        <taxon>Solanaceae</taxon>
        <taxon>Solanoideae</taxon>
        <taxon>Solaneae</taxon>
        <taxon>Solanum</taxon>
    </lineage>
</organism>
<dbReference type="AlphaFoldDB" id="A0A9J5WCF7"/>
<accession>A0A9J5WCF7</accession>
<dbReference type="Proteomes" id="UP000824120">
    <property type="component" value="Chromosome 12"/>
</dbReference>
<evidence type="ECO:0000313" key="2">
    <source>
        <dbReference type="EMBL" id="KAG5573205.1"/>
    </source>
</evidence>
<sequence>MKLASFFYRKDEATFDLCKDAHAQRSDENSEEDEPSKDDGESKVIESESDEEIGDLPQNNNGVNLQN</sequence>
<name>A0A9J5WCF7_SOLCO</name>
<feature type="compositionally biased region" description="Basic and acidic residues" evidence="1">
    <location>
        <begin position="19"/>
        <end position="28"/>
    </location>
</feature>
<comment type="caution">
    <text evidence="2">The sequence shown here is derived from an EMBL/GenBank/DDBJ whole genome shotgun (WGS) entry which is preliminary data.</text>
</comment>
<dbReference type="EMBL" id="JACXVP010000012">
    <property type="protein sequence ID" value="KAG5573205.1"/>
    <property type="molecule type" value="Genomic_DNA"/>
</dbReference>
<reference evidence="2 3" key="1">
    <citation type="submission" date="2020-09" db="EMBL/GenBank/DDBJ databases">
        <title>De no assembly of potato wild relative species, Solanum commersonii.</title>
        <authorList>
            <person name="Cho K."/>
        </authorList>
    </citation>
    <scope>NUCLEOTIDE SEQUENCE [LARGE SCALE GENOMIC DNA]</scope>
    <source>
        <strain evidence="2">LZ3.2</strain>
        <tissue evidence="2">Leaf</tissue>
    </source>
</reference>
<proteinExistence type="predicted"/>
<gene>
    <name evidence="2" type="ORF">H5410_062971</name>
</gene>
<keyword evidence="3" id="KW-1185">Reference proteome</keyword>
<feature type="compositionally biased region" description="Basic and acidic residues" evidence="1">
    <location>
        <begin position="37"/>
        <end position="46"/>
    </location>
</feature>
<feature type="region of interest" description="Disordered" evidence="1">
    <location>
        <begin position="19"/>
        <end position="67"/>
    </location>
</feature>